<dbReference type="OrthoDB" id="9815825at2"/>
<dbReference type="SUPFAM" id="SSF51735">
    <property type="entry name" value="NAD(P)-binding Rossmann-fold domains"/>
    <property type="match status" value="1"/>
</dbReference>
<evidence type="ECO:0000259" key="1">
    <source>
        <dbReference type="Pfam" id="PF01408"/>
    </source>
</evidence>
<dbReference type="InterPro" id="IPR000683">
    <property type="entry name" value="Gfo/Idh/MocA-like_OxRdtase_N"/>
</dbReference>
<dbReference type="EMBL" id="CP000390">
    <property type="protein sequence ID" value="ABG61854.1"/>
    <property type="molecule type" value="Genomic_DNA"/>
</dbReference>
<evidence type="ECO:0000313" key="3">
    <source>
        <dbReference type="EMBL" id="ABG61854.1"/>
    </source>
</evidence>
<sequence length="396" mass="42201">MVSASATTLAARPVRLGMVGGGQGAFIGAVHRMAARLDGHFILLAGALSSDPERARTSGADLGLEPDRCYGSFQEMAEKEAARPDGIEAVSIVTPNHMHYPAAKAFLEAGIHVICDKPLTSSLEDAKALAETVKRSGKLFVLTHNYSGYPMIRQARQMVGDGALGEIILVQAEYPQDWLAEPVEQSGNKQASWRTDPSRSGVGGAIGDIGTHAYQLVTFVTGLHAESLAADLDRFVPGRQLDDNAHIMLRFGERGGRRAKGMIWASQVAPGNENGLKLRVYGTRGGLEWVQADPNYLWFTPLGEPKRLLTRGGAGAGPAAAAVTRIPGGHPEGYLEAFATLYTEAAKAIRAVQSGGPPPEDLVLPTVEDGLEGMRFIQACVNSSHKDAAWTRLDTL</sequence>
<gene>
    <name evidence="3" type="ordered locus">Meso_0450</name>
</gene>
<dbReference type="Gene3D" id="3.30.360.10">
    <property type="entry name" value="Dihydrodipicolinate Reductase, domain 2"/>
    <property type="match status" value="1"/>
</dbReference>
<dbReference type="PANTHER" id="PTHR43708:SF3">
    <property type="entry name" value="OXIDOREDUCTASE"/>
    <property type="match status" value="1"/>
</dbReference>
<dbReference type="InterPro" id="IPR055170">
    <property type="entry name" value="GFO_IDH_MocA-like_dom"/>
</dbReference>
<dbReference type="InterPro" id="IPR051317">
    <property type="entry name" value="Gfo/Idh/MocA_oxidoreduct"/>
</dbReference>
<dbReference type="PANTHER" id="PTHR43708">
    <property type="entry name" value="CONSERVED EXPRESSED OXIDOREDUCTASE (EUROFUNG)"/>
    <property type="match status" value="1"/>
</dbReference>
<dbReference type="AlphaFoldDB" id="Q11L71"/>
<feature type="domain" description="GFO/IDH/MocA-like oxidoreductase" evidence="2">
    <location>
        <begin position="152"/>
        <end position="288"/>
    </location>
</feature>
<dbReference type="Pfam" id="PF22725">
    <property type="entry name" value="GFO_IDH_MocA_C3"/>
    <property type="match status" value="1"/>
</dbReference>
<dbReference type="KEGG" id="mes:Meso_0450"/>
<dbReference type="GO" id="GO:0000166">
    <property type="term" value="F:nucleotide binding"/>
    <property type="evidence" value="ECO:0007669"/>
    <property type="project" value="InterPro"/>
</dbReference>
<dbReference type="SUPFAM" id="SSF55347">
    <property type="entry name" value="Glyceraldehyde-3-phosphate dehydrogenase-like, C-terminal domain"/>
    <property type="match status" value="1"/>
</dbReference>
<proteinExistence type="predicted"/>
<dbReference type="Pfam" id="PF01408">
    <property type="entry name" value="GFO_IDH_MocA"/>
    <property type="match status" value="1"/>
</dbReference>
<name>Q11L71_CHESB</name>
<dbReference type="STRING" id="266779.Meso_0450"/>
<accession>Q11L71</accession>
<evidence type="ECO:0000259" key="2">
    <source>
        <dbReference type="Pfam" id="PF22725"/>
    </source>
</evidence>
<feature type="domain" description="Gfo/Idh/MocA-like oxidoreductase N-terminal" evidence="1">
    <location>
        <begin position="15"/>
        <end position="142"/>
    </location>
</feature>
<dbReference type="Gene3D" id="3.40.50.720">
    <property type="entry name" value="NAD(P)-binding Rossmann-like Domain"/>
    <property type="match status" value="1"/>
</dbReference>
<dbReference type="InterPro" id="IPR036291">
    <property type="entry name" value="NAD(P)-bd_dom_sf"/>
</dbReference>
<reference evidence="3" key="1">
    <citation type="submission" date="2006-06" db="EMBL/GenBank/DDBJ databases">
        <title>Complete sequence of chromosome of Chelativorans sp. BNC1.</title>
        <authorList>
            <consortium name="US DOE Joint Genome Institute"/>
            <person name="Copeland A."/>
            <person name="Lucas S."/>
            <person name="Lapidus A."/>
            <person name="Barry K."/>
            <person name="Detter J.C."/>
            <person name="Glavina del Rio T."/>
            <person name="Hammon N."/>
            <person name="Israni S."/>
            <person name="Dalin E."/>
            <person name="Tice H."/>
            <person name="Pitluck S."/>
            <person name="Chertkov O."/>
            <person name="Brettin T."/>
            <person name="Bruce D."/>
            <person name="Han C."/>
            <person name="Tapia R."/>
            <person name="Gilna P."/>
            <person name="Schmutz J."/>
            <person name="Larimer F."/>
            <person name="Land M."/>
            <person name="Hauser L."/>
            <person name="Kyrpides N."/>
            <person name="Mikhailova N."/>
            <person name="Richardson P."/>
        </authorList>
    </citation>
    <scope>NUCLEOTIDE SEQUENCE</scope>
    <source>
        <strain evidence="3">BNC1</strain>
    </source>
</reference>
<organism evidence="3">
    <name type="scientific">Chelativorans sp. (strain BNC1)</name>
    <dbReference type="NCBI Taxonomy" id="266779"/>
    <lineage>
        <taxon>Bacteria</taxon>
        <taxon>Pseudomonadati</taxon>
        <taxon>Pseudomonadota</taxon>
        <taxon>Alphaproteobacteria</taxon>
        <taxon>Hyphomicrobiales</taxon>
        <taxon>Phyllobacteriaceae</taxon>
        <taxon>Chelativorans</taxon>
    </lineage>
</organism>
<dbReference type="HOGENOM" id="CLU_023194_17_1_5"/>
<protein>
    <submittedName>
        <fullName evidence="3">Oxidoreductase-like protein</fullName>
    </submittedName>
</protein>
<dbReference type="eggNOG" id="COG0673">
    <property type="taxonomic scope" value="Bacteria"/>
</dbReference>